<dbReference type="GO" id="GO:0033179">
    <property type="term" value="C:proton-transporting V-type ATPase, V0 domain"/>
    <property type="evidence" value="ECO:0007669"/>
    <property type="project" value="InterPro"/>
</dbReference>
<feature type="transmembrane region" description="Helical" evidence="10">
    <location>
        <begin position="108"/>
        <end position="135"/>
    </location>
</feature>
<dbReference type="InterPro" id="IPR000245">
    <property type="entry name" value="ATPase_proteolipid_csu"/>
</dbReference>
<feature type="transmembrane region" description="Helical" evidence="10">
    <location>
        <begin position="68"/>
        <end position="88"/>
    </location>
</feature>
<dbReference type="Pfam" id="PF00137">
    <property type="entry name" value="ATP-synt_C"/>
    <property type="match status" value="2"/>
</dbReference>
<keyword evidence="4" id="KW-0813">Transport</keyword>
<reference evidence="12 13" key="1">
    <citation type="submission" date="2019-06" db="EMBL/GenBank/DDBJ databases">
        <title>A chromosomal-level reference genome of Carpinus fangiana (Coryloideae, Betulaceae).</title>
        <authorList>
            <person name="Yang X."/>
            <person name="Wang Z."/>
            <person name="Zhang L."/>
            <person name="Hao G."/>
            <person name="Liu J."/>
            <person name="Yang Y."/>
        </authorList>
    </citation>
    <scope>NUCLEOTIDE SEQUENCE [LARGE SCALE GENOMIC DNA]</scope>
    <source>
        <strain evidence="12">Cfa_2016G</strain>
        <tissue evidence="12">Leaf</tissue>
    </source>
</reference>
<evidence type="ECO:0000313" key="13">
    <source>
        <dbReference type="Proteomes" id="UP000327013"/>
    </source>
</evidence>
<keyword evidence="8" id="KW-0406">Ion transport</keyword>
<evidence type="ECO:0000256" key="2">
    <source>
        <dbReference type="ARBA" id="ARBA00004141"/>
    </source>
</evidence>
<evidence type="ECO:0000259" key="11">
    <source>
        <dbReference type="Pfam" id="PF00137"/>
    </source>
</evidence>
<keyword evidence="7 10" id="KW-1133">Transmembrane helix</keyword>
<dbReference type="EMBL" id="CM017325">
    <property type="protein sequence ID" value="KAE8056421.1"/>
    <property type="molecule type" value="Genomic_DNA"/>
</dbReference>
<evidence type="ECO:0000256" key="10">
    <source>
        <dbReference type="SAM" id="Phobius"/>
    </source>
</evidence>
<comment type="subcellular location">
    <subcellularLocation>
        <location evidence="2">Membrane</location>
        <topology evidence="2">Multi-pass membrane protein</topology>
    </subcellularLocation>
</comment>
<evidence type="ECO:0000256" key="1">
    <source>
        <dbReference type="ARBA" id="ARBA00002481"/>
    </source>
</evidence>
<feature type="transmembrane region" description="Helical" evidence="10">
    <location>
        <begin position="24"/>
        <end position="47"/>
    </location>
</feature>
<feature type="domain" description="V-ATPase proteolipid subunit C-like" evidence="11">
    <location>
        <begin position="29"/>
        <end position="88"/>
    </location>
</feature>
<dbReference type="InterPro" id="IPR023213">
    <property type="entry name" value="CAT-like_dom_sf"/>
</dbReference>
<dbReference type="Gene3D" id="3.30.559.10">
    <property type="entry name" value="Chloramphenicol acetyltransferase-like domain"/>
    <property type="match status" value="2"/>
</dbReference>
<dbReference type="CDD" id="cd18178">
    <property type="entry name" value="ATP-synt_Vo_c_ATP6F_rpt2"/>
    <property type="match status" value="1"/>
</dbReference>
<proteinExistence type="inferred from homology"/>
<keyword evidence="5 10" id="KW-0812">Transmembrane</keyword>
<dbReference type="GO" id="GO:0046961">
    <property type="term" value="F:proton-transporting ATPase activity, rotational mechanism"/>
    <property type="evidence" value="ECO:0007669"/>
    <property type="project" value="InterPro"/>
</dbReference>
<keyword evidence="13" id="KW-1185">Reference proteome</keyword>
<evidence type="ECO:0000256" key="4">
    <source>
        <dbReference type="ARBA" id="ARBA00022448"/>
    </source>
</evidence>
<dbReference type="FunFam" id="1.20.120.610:FF:000002">
    <property type="entry name" value="V-type proton ATPase proteolipid subunit"/>
    <property type="match status" value="1"/>
</dbReference>
<keyword evidence="6" id="KW-0375">Hydrogen ion transport</keyword>
<sequence>MSGSPIIAREASSWARALVQISPYTFSAIGIAVAIGVSVLGAAWGIYITGSSLIGAAIKAPRITSKNLISVIFCEAVAIYGVIVAIILQTKLESVPKSQIYEPESLRAGYAIFASGIIVGFANLVCGLCVGIIGSSCALSDAQNSTLFVKILVIEIFGSALGLFGVIVGIIMSAQASWPAKAYGKPVESGKRYHLSVLGHQMEKNQVRMVYYYRWGRGEEEAGEITKRLRESMSEMLTHFPIVTGRLIKNDEGRWMIKCNDAGVRMVEARAKGSVEDWLHSVDREKELKLVHWEDMHSKPYFWSTFYAQITEFEGGGLAIGLSCTHLLADPTCATMFFKAWADTTLAHKMRAPPHFHPLPPRRPGNKIFNHKPYTALIDHYKFLIQNSTAFTHAKHTTVALAFSHHMVMGLAQTTSAPNKPSPSPFEALAGLFWVCISKVKGLRNGLVSMSICVDTRKALGLDRGFFGNCMVYNKVNSEDLKEHELSQAANAVGEVVAKMDSEGVMDLIDWLDHDDSQSPPLMNNDLICASLEAVDPYSIKFVEEFEPIRVSYYVEPVFGIGQVFIFPAPAGDGPFGRVVMVTLPEEEAVKLCEDELILQFSPTILMGVKKNYA</sequence>
<keyword evidence="9 10" id="KW-0472">Membrane</keyword>
<feature type="transmembrane region" description="Helical" evidence="10">
    <location>
        <begin position="147"/>
        <end position="172"/>
    </location>
</feature>
<dbReference type="SUPFAM" id="SSF81333">
    <property type="entry name" value="F1F0 ATP synthase subunit C"/>
    <property type="match status" value="2"/>
</dbReference>
<dbReference type="Gene3D" id="1.20.120.610">
    <property type="entry name" value="lithium bound rotor ring of v- atpase"/>
    <property type="match status" value="1"/>
</dbReference>
<comment type="similarity">
    <text evidence="3">Belongs to the V-ATPase proteolipid subunit family.</text>
</comment>
<dbReference type="Pfam" id="PF02458">
    <property type="entry name" value="Transferase"/>
    <property type="match status" value="1"/>
</dbReference>
<evidence type="ECO:0000256" key="5">
    <source>
        <dbReference type="ARBA" id="ARBA00022692"/>
    </source>
</evidence>
<dbReference type="InterPro" id="IPR002379">
    <property type="entry name" value="ATPase_proteolipid_c-like_dom"/>
</dbReference>
<dbReference type="PRINTS" id="PR00122">
    <property type="entry name" value="VACATPASE"/>
</dbReference>
<feature type="domain" description="V-ATPase proteolipid subunit C-like" evidence="11">
    <location>
        <begin position="113"/>
        <end position="172"/>
    </location>
</feature>
<evidence type="ECO:0000256" key="8">
    <source>
        <dbReference type="ARBA" id="ARBA00023065"/>
    </source>
</evidence>
<dbReference type="InterPro" id="IPR035921">
    <property type="entry name" value="F/V-ATP_Csub_sf"/>
</dbReference>
<dbReference type="CDD" id="cd18177">
    <property type="entry name" value="ATP-synt_Vo_c_ATP6F_rpt1"/>
    <property type="match status" value="1"/>
</dbReference>
<evidence type="ECO:0000256" key="6">
    <source>
        <dbReference type="ARBA" id="ARBA00022781"/>
    </source>
</evidence>
<accession>A0A5N6R6Z4</accession>
<dbReference type="Proteomes" id="UP000327013">
    <property type="component" value="Chromosome 5"/>
</dbReference>
<dbReference type="PANTHER" id="PTHR10263">
    <property type="entry name" value="V-TYPE PROTON ATPASE PROTEOLIPID SUBUNIT"/>
    <property type="match status" value="1"/>
</dbReference>
<evidence type="ECO:0000313" key="12">
    <source>
        <dbReference type="EMBL" id="KAE8056421.1"/>
    </source>
</evidence>
<evidence type="ECO:0000256" key="9">
    <source>
        <dbReference type="ARBA" id="ARBA00023136"/>
    </source>
</evidence>
<comment type="function">
    <text evidence="1">Proton-conducting pore forming subunit of the membrane integral V0 complex of vacuolar ATPase. V-ATPase is responsible for acidifying a variety of intracellular compartments in eukaryotic cells.</text>
</comment>
<protein>
    <recommendedName>
        <fullName evidence="11">V-ATPase proteolipid subunit C-like domain-containing protein</fullName>
    </recommendedName>
</protein>
<evidence type="ECO:0000256" key="7">
    <source>
        <dbReference type="ARBA" id="ARBA00022989"/>
    </source>
</evidence>
<evidence type="ECO:0000256" key="3">
    <source>
        <dbReference type="ARBA" id="ARBA00007296"/>
    </source>
</evidence>
<dbReference type="AlphaFoldDB" id="A0A5N6R6Z4"/>
<name>A0A5N6R6Z4_9ROSI</name>
<organism evidence="12 13">
    <name type="scientific">Carpinus fangiana</name>
    <dbReference type="NCBI Taxonomy" id="176857"/>
    <lineage>
        <taxon>Eukaryota</taxon>
        <taxon>Viridiplantae</taxon>
        <taxon>Streptophyta</taxon>
        <taxon>Embryophyta</taxon>
        <taxon>Tracheophyta</taxon>
        <taxon>Spermatophyta</taxon>
        <taxon>Magnoliopsida</taxon>
        <taxon>eudicotyledons</taxon>
        <taxon>Gunneridae</taxon>
        <taxon>Pentapetalae</taxon>
        <taxon>rosids</taxon>
        <taxon>fabids</taxon>
        <taxon>Fagales</taxon>
        <taxon>Betulaceae</taxon>
        <taxon>Carpinus</taxon>
    </lineage>
</organism>
<dbReference type="OrthoDB" id="671439at2759"/>
<gene>
    <name evidence="12" type="ORF">FH972_013196</name>
</gene>